<dbReference type="InterPro" id="IPR054738">
    <property type="entry name" value="Siphovirus-type_tail_C"/>
</dbReference>
<evidence type="ECO:0000259" key="1">
    <source>
        <dbReference type="Pfam" id="PF05709"/>
    </source>
</evidence>
<dbReference type="InterPro" id="IPR006520">
    <property type="entry name" value="Dit_BPSPP_N"/>
</dbReference>
<evidence type="ECO:0000259" key="2">
    <source>
        <dbReference type="Pfam" id="PF22768"/>
    </source>
</evidence>
<dbReference type="RefSeq" id="WP_055159008.1">
    <property type="nucleotide sequence ID" value="NZ_CYZO01000016.1"/>
</dbReference>
<feature type="domain" description="Siphovirus-type tail component RIFT-related" evidence="1">
    <location>
        <begin position="29"/>
        <end position="124"/>
    </location>
</feature>
<evidence type="ECO:0000313" key="3">
    <source>
        <dbReference type="EMBL" id="CUO04427.1"/>
    </source>
</evidence>
<organism evidence="3">
    <name type="scientific">[Ruminococcus] torques</name>
    <dbReference type="NCBI Taxonomy" id="33039"/>
    <lineage>
        <taxon>Bacteria</taxon>
        <taxon>Bacillati</taxon>
        <taxon>Bacillota</taxon>
        <taxon>Clostridia</taxon>
        <taxon>Lachnospirales</taxon>
        <taxon>Lachnospiraceae</taxon>
        <taxon>Mediterraneibacter</taxon>
    </lineage>
</organism>
<sequence>MGFSYNDITSKSMGLKARLTSWQVSGRLRNFTTTVPGKYGVTDFGADFDYREIVVSCSIFPRHSFPALVSTLDDIAAWLDPVGGLKQLILDDVPDRYFMARLNAAVECERLLRSSGSFELTFFCPDPFGYAIEDETFSITAEGSHTITRHTGNMESNPIYRIEGEITSAVGNYISITTNGQELKIVNATLAAGETLVVDTDRMTAYVEDENGITVRNGLPYLEELNFPTLSVGNNTVSVAASNAVFTGLEIQARSRWR</sequence>
<dbReference type="Proteomes" id="UP000095787">
    <property type="component" value="Unassembled WGS sequence"/>
</dbReference>
<proteinExistence type="predicted"/>
<dbReference type="InterPro" id="IPR008841">
    <property type="entry name" value="Siphovirus-type_tail_N"/>
</dbReference>
<gene>
    <name evidence="3" type="ORF">ERS852456_01467</name>
</gene>
<dbReference type="Pfam" id="PF22768">
    <property type="entry name" value="SPP1_Dit"/>
    <property type="match status" value="1"/>
</dbReference>
<dbReference type="AlphaFoldDB" id="A0A174BUX8"/>
<dbReference type="EMBL" id="CYZO01000016">
    <property type="protein sequence ID" value="CUO04427.1"/>
    <property type="molecule type" value="Genomic_DNA"/>
</dbReference>
<accession>A0A174BUX8</accession>
<protein>
    <submittedName>
        <fullName evidence="3">Phage-related protein</fullName>
    </submittedName>
</protein>
<dbReference type="NCBIfam" id="TIGR01633">
    <property type="entry name" value="phi3626_gp14_N"/>
    <property type="match status" value="1"/>
</dbReference>
<dbReference type="Pfam" id="PF05709">
    <property type="entry name" value="Sipho_tail"/>
    <property type="match status" value="1"/>
</dbReference>
<dbReference type="Gene3D" id="2.40.30.200">
    <property type="match status" value="1"/>
</dbReference>
<reference evidence="3" key="1">
    <citation type="submission" date="2015-09" db="EMBL/GenBank/DDBJ databases">
        <authorList>
            <consortium name="Pathogen Informatics"/>
        </authorList>
    </citation>
    <scope>NUCLEOTIDE SEQUENCE [LARGE SCALE GENOMIC DNA]</scope>
    <source>
        <strain evidence="3">2789STDY5834841</strain>
    </source>
</reference>
<name>A0A174BUX8_9FIRM</name>
<feature type="domain" description="Siphovirus-type tail component C-terminal" evidence="2">
    <location>
        <begin position="151"/>
        <end position="244"/>
    </location>
</feature>